<keyword evidence="3" id="KW-0808">Transferase</keyword>
<dbReference type="EMBL" id="CP109441">
    <property type="protein sequence ID" value="WUV46186.1"/>
    <property type="molecule type" value="Genomic_DNA"/>
</dbReference>
<keyword evidence="4" id="KW-0547">Nucleotide-binding</keyword>
<protein>
    <recommendedName>
        <fullName evidence="1">non-specific serine/threonine protein kinase</fullName>
        <ecNumber evidence="1">2.7.11.1</ecNumber>
    </recommendedName>
</protein>
<evidence type="ECO:0000256" key="3">
    <source>
        <dbReference type="ARBA" id="ARBA00022679"/>
    </source>
</evidence>
<dbReference type="Pfam" id="PF00069">
    <property type="entry name" value="Pkinase"/>
    <property type="match status" value="1"/>
</dbReference>
<dbReference type="Proteomes" id="UP001432062">
    <property type="component" value="Chromosome"/>
</dbReference>
<dbReference type="PROSITE" id="PS50011">
    <property type="entry name" value="PROTEIN_KINASE_DOM"/>
    <property type="match status" value="1"/>
</dbReference>
<dbReference type="PROSITE" id="PS00108">
    <property type="entry name" value="PROTEIN_KINASE_ST"/>
    <property type="match status" value="1"/>
</dbReference>
<dbReference type="CDD" id="cd14014">
    <property type="entry name" value="STKc_PknB_like"/>
    <property type="match status" value="1"/>
</dbReference>
<feature type="domain" description="Protein kinase" evidence="7">
    <location>
        <begin position="12"/>
        <end position="287"/>
    </location>
</feature>
<dbReference type="PANTHER" id="PTHR43289">
    <property type="entry name" value="MITOGEN-ACTIVATED PROTEIN KINASE KINASE KINASE 20-RELATED"/>
    <property type="match status" value="1"/>
</dbReference>
<dbReference type="InterPro" id="IPR008271">
    <property type="entry name" value="Ser/Thr_kinase_AS"/>
</dbReference>
<keyword evidence="9" id="KW-1185">Reference proteome</keyword>
<dbReference type="InterPro" id="IPR000719">
    <property type="entry name" value="Prot_kinase_dom"/>
</dbReference>
<dbReference type="EC" id="2.7.11.1" evidence="1"/>
<dbReference type="SMART" id="SM00220">
    <property type="entry name" value="S_TKc"/>
    <property type="match status" value="1"/>
</dbReference>
<evidence type="ECO:0000313" key="9">
    <source>
        <dbReference type="Proteomes" id="UP001432062"/>
    </source>
</evidence>
<dbReference type="Gene3D" id="1.10.510.10">
    <property type="entry name" value="Transferase(Phosphotransferase) domain 1"/>
    <property type="match status" value="1"/>
</dbReference>
<evidence type="ECO:0000259" key="7">
    <source>
        <dbReference type="PROSITE" id="PS50011"/>
    </source>
</evidence>
<proteinExistence type="predicted"/>
<accession>A0ABZ1YT35</accession>
<evidence type="ECO:0000313" key="8">
    <source>
        <dbReference type="EMBL" id="WUV46186.1"/>
    </source>
</evidence>
<reference evidence="8" key="1">
    <citation type="submission" date="2022-10" db="EMBL/GenBank/DDBJ databases">
        <title>The complete genomes of actinobacterial strains from the NBC collection.</title>
        <authorList>
            <person name="Joergensen T.S."/>
            <person name="Alvarez Arevalo M."/>
            <person name="Sterndorff E.B."/>
            <person name="Faurdal D."/>
            <person name="Vuksanovic O."/>
            <person name="Mourched A.-S."/>
            <person name="Charusanti P."/>
            <person name="Shaw S."/>
            <person name="Blin K."/>
            <person name="Weber T."/>
        </authorList>
    </citation>
    <scope>NUCLEOTIDE SEQUENCE</scope>
    <source>
        <strain evidence="8">NBC_01482</strain>
    </source>
</reference>
<keyword evidence="2 8" id="KW-0723">Serine/threonine-protein kinase</keyword>
<dbReference type="Gene3D" id="3.30.200.20">
    <property type="entry name" value="Phosphorylase Kinase, domain 1"/>
    <property type="match status" value="1"/>
</dbReference>
<dbReference type="InterPro" id="IPR011009">
    <property type="entry name" value="Kinase-like_dom_sf"/>
</dbReference>
<sequence>MVVEPNDRFAGFVVQARLGHGGSSDVYLAEDLERARPVSLKILGPEDSRSPEARARFVHEFDILSVLRHPNIVRMYTHGETDGRLWSAHEYVAGTTGATLVPMPHRQPDLRRVLHVLARVAAGLDFVHANDIVHLDVKPANLLVGPDDPATVKLSDFDQARWLHRPEPPLATNGFVVVSVPYAAPELLQAGAVCPATDQYALISTAIELLTGRPPFPRGNLMATAQAHLHDPPPDISARRHWIPPEVDSIVHRSLAKDPNARYNTCTEPIALLTEALHETRPGSPFLMRLNTAFTRSVLRR</sequence>
<evidence type="ECO:0000256" key="1">
    <source>
        <dbReference type="ARBA" id="ARBA00012513"/>
    </source>
</evidence>
<keyword evidence="5 8" id="KW-0418">Kinase</keyword>
<evidence type="ECO:0000256" key="5">
    <source>
        <dbReference type="ARBA" id="ARBA00022777"/>
    </source>
</evidence>
<organism evidence="8 9">
    <name type="scientific">Nocardia vinacea</name>
    <dbReference type="NCBI Taxonomy" id="96468"/>
    <lineage>
        <taxon>Bacteria</taxon>
        <taxon>Bacillati</taxon>
        <taxon>Actinomycetota</taxon>
        <taxon>Actinomycetes</taxon>
        <taxon>Mycobacteriales</taxon>
        <taxon>Nocardiaceae</taxon>
        <taxon>Nocardia</taxon>
    </lineage>
</organism>
<dbReference type="GO" id="GO:0004674">
    <property type="term" value="F:protein serine/threonine kinase activity"/>
    <property type="evidence" value="ECO:0007669"/>
    <property type="project" value="UniProtKB-KW"/>
</dbReference>
<evidence type="ECO:0000256" key="6">
    <source>
        <dbReference type="ARBA" id="ARBA00022840"/>
    </source>
</evidence>
<evidence type="ECO:0000256" key="4">
    <source>
        <dbReference type="ARBA" id="ARBA00022741"/>
    </source>
</evidence>
<dbReference type="PANTHER" id="PTHR43289:SF6">
    <property type="entry name" value="SERINE_THREONINE-PROTEIN KINASE NEKL-3"/>
    <property type="match status" value="1"/>
</dbReference>
<dbReference type="RefSeq" id="WP_329409768.1">
    <property type="nucleotide sequence ID" value="NZ_CP109441.1"/>
</dbReference>
<dbReference type="SUPFAM" id="SSF56112">
    <property type="entry name" value="Protein kinase-like (PK-like)"/>
    <property type="match status" value="1"/>
</dbReference>
<keyword evidence="6" id="KW-0067">ATP-binding</keyword>
<gene>
    <name evidence="8" type="ORF">OG563_45210</name>
</gene>
<name>A0ABZ1YT35_9NOCA</name>
<evidence type="ECO:0000256" key="2">
    <source>
        <dbReference type="ARBA" id="ARBA00022527"/>
    </source>
</evidence>